<dbReference type="Pfam" id="PF00535">
    <property type="entry name" value="Glycos_transf_2"/>
    <property type="match status" value="1"/>
</dbReference>
<evidence type="ECO:0000259" key="1">
    <source>
        <dbReference type="Pfam" id="PF00535"/>
    </source>
</evidence>
<evidence type="ECO:0000313" key="2">
    <source>
        <dbReference type="EMBL" id="TWT64037.1"/>
    </source>
</evidence>
<dbReference type="InterPro" id="IPR029044">
    <property type="entry name" value="Nucleotide-diphossugar_trans"/>
</dbReference>
<dbReference type="PANTHER" id="PTHR48090">
    <property type="entry name" value="UNDECAPRENYL-PHOSPHATE 4-DEOXY-4-FORMAMIDO-L-ARABINOSE TRANSFERASE-RELATED"/>
    <property type="match status" value="1"/>
</dbReference>
<dbReference type="AlphaFoldDB" id="A0A5C5XLG9"/>
<dbReference type="SUPFAM" id="SSF53448">
    <property type="entry name" value="Nucleotide-diphospho-sugar transferases"/>
    <property type="match status" value="1"/>
</dbReference>
<accession>A0A5C5XLG9</accession>
<proteinExistence type="predicted"/>
<dbReference type="RefSeq" id="WP_146505786.1">
    <property type="nucleotide sequence ID" value="NZ_SJPG01000001.1"/>
</dbReference>
<protein>
    <submittedName>
        <fullName evidence="2">Undecaprenyl-phosphate mannosyltransferase</fullName>
        <ecNumber evidence="2">2.4.1.54</ecNumber>
    </submittedName>
</protein>
<dbReference type="CDD" id="cd04179">
    <property type="entry name" value="DPM_DPG-synthase_like"/>
    <property type="match status" value="1"/>
</dbReference>
<feature type="domain" description="Glycosyltransferase 2-like" evidence="1">
    <location>
        <begin position="24"/>
        <end position="149"/>
    </location>
</feature>
<dbReference type="PANTHER" id="PTHR48090:SF7">
    <property type="entry name" value="RFBJ PROTEIN"/>
    <property type="match status" value="1"/>
</dbReference>
<dbReference type="OrthoDB" id="9810303at2"/>
<dbReference type="EMBL" id="SJPG01000001">
    <property type="protein sequence ID" value="TWT64037.1"/>
    <property type="molecule type" value="Genomic_DNA"/>
</dbReference>
<gene>
    <name evidence="2" type="ORF">Pan54_47970</name>
</gene>
<keyword evidence="2" id="KW-0808">Transferase</keyword>
<evidence type="ECO:0000313" key="3">
    <source>
        <dbReference type="Proteomes" id="UP000316095"/>
    </source>
</evidence>
<dbReference type="GO" id="GO:0047267">
    <property type="term" value="F:undecaprenyl-phosphate mannosyltransferase activity"/>
    <property type="evidence" value="ECO:0007669"/>
    <property type="project" value="UniProtKB-EC"/>
</dbReference>
<dbReference type="Gene3D" id="3.90.550.10">
    <property type="entry name" value="Spore Coat Polysaccharide Biosynthesis Protein SpsA, Chain A"/>
    <property type="match status" value="1"/>
</dbReference>
<keyword evidence="3" id="KW-1185">Reference proteome</keyword>
<reference evidence="2 3" key="1">
    <citation type="submission" date="2019-02" db="EMBL/GenBank/DDBJ databases">
        <title>Deep-cultivation of Planctomycetes and their phenomic and genomic characterization uncovers novel biology.</title>
        <authorList>
            <person name="Wiegand S."/>
            <person name="Jogler M."/>
            <person name="Boedeker C."/>
            <person name="Pinto D."/>
            <person name="Vollmers J."/>
            <person name="Rivas-Marin E."/>
            <person name="Kohn T."/>
            <person name="Peeters S.H."/>
            <person name="Heuer A."/>
            <person name="Rast P."/>
            <person name="Oberbeckmann S."/>
            <person name="Bunk B."/>
            <person name="Jeske O."/>
            <person name="Meyerdierks A."/>
            <person name="Storesund J.E."/>
            <person name="Kallscheuer N."/>
            <person name="Luecker S."/>
            <person name="Lage O.M."/>
            <person name="Pohl T."/>
            <person name="Merkel B.J."/>
            <person name="Hornburger P."/>
            <person name="Mueller R.-W."/>
            <person name="Bruemmer F."/>
            <person name="Labrenz M."/>
            <person name="Spormann A.M."/>
            <person name="Op Den Camp H."/>
            <person name="Overmann J."/>
            <person name="Amann R."/>
            <person name="Jetten M.S.M."/>
            <person name="Mascher T."/>
            <person name="Medema M.H."/>
            <person name="Devos D.P."/>
            <person name="Kaster A.-K."/>
            <person name="Ovreas L."/>
            <person name="Rohde M."/>
            <person name="Galperin M.Y."/>
            <person name="Jogler C."/>
        </authorList>
    </citation>
    <scope>NUCLEOTIDE SEQUENCE [LARGE SCALE GENOMIC DNA]</scope>
    <source>
        <strain evidence="2 3">Pan54</strain>
    </source>
</reference>
<dbReference type="EC" id="2.4.1.54" evidence="2"/>
<dbReference type="Proteomes" id="UP000316095">
    <property type="component" value="Unassembled WGS sequence"/>
</dbReference>
<comment type="caution">
    <text evidence="2">The sequence shown here is derived from an EMBL/GenBank/DDBJ whole genome shotgun (WGS) entry which is preliminary data.</text>
</comment>
<name>A0A5C5XLG9_9PLAN</name>
<sequence>MITTVDHSSCSPELLEDNLANVWVIIPVYNEEASLPLVLKDLPKVGQILVVDNGSTDRSASIAVQHGATVVTEPRRGYGSACLAGIQAIRELITEDSRPEIVVFIDGDYSDHSDLLPLLVRPILQGQVDFVAGSRMLGEREPGAMPPAAVFGNWLAPLLMWLCWGAKFTDLGPFRAITWQALEKLGMSDRNFGWTVEMQIKATVARLRCHEIPVPYRRRVGKSKISGTISGSVKAGYKILYTIARYRWLTWWQR</sequence>
<dbReference type="InterPro" id="IPR050256">
    <property type="entry name" value="Glycosyltransferase_2"/>
</dbReference>
<organism evidence="2 3">
    <name type="scientific">Rubinisphaera italica</name>
    <dbReference type="NCBI Taxonomy" id="2527969"/>
    <lineage>
        <taxon>Bacteria</taxon>
        <taxon>Pseudomonadati</taxon>
        <taxon>Planctomycetota</taxon>
        <taxon>Planctomycetia</taxon>
        <taxon>Planctomycetales</taxon>
        <taxon>Planctomycetaceae</taxon>
        <taxon>Rubinisphaera</taxon>
    </lineage>
</organism>
<dbReference type="InterPro" id="IPR001173">
    <property type="entry name" value="Glyco_trans_2-like"/>
</dbReference>
<keyword evidence="2" id="KW-0328">Glycosyltransferase</keyword>